<dbReference type="GO" id="GO:0031460">
    <property type="term" value="P:glycine betaine transport"/>
    <property type="evidence" value="ECO:0007669"/>
    <property type="project" value="TreeGrafter"/>
</dbReference>
<dbReference type="GO" id="GO:0043190">
    <property type="term" value="C:ATP-binding cassette (ABC) transporter complex"/>
    <property type="evidence" value="ECO:0007669"/>
    <property type="project" value="InterPro"/>
</dbReference>
<dbReference type="Gene3D" id="3.40.190.10">
    <property type="entry name" value="Periplasmic binding protein-like II"/>
    <property type="match status" value="1"/>
</dbReference>
<dbReference type="Proteomes" id="UP000321816">
    <property type="component" value="Chromosome"/>
</dbReference>
<dbReference type="EMBL" id="CP144914">
    <property type="protein sequence ID" value="WWD80774.1"/>
    <property type="molecule type" value="Genomic_DNA"/>
</dbReference>
<keyword evidence="3" id="KW-1003">Cell membrane</keyword>
<protein>
    <submittedName>
        <fullName evidence="7">Glycine betaine ABC transporter substrate-binding protein</fullName>
    </submittedName>
</protein>
<dbReference type="RefSeq" id="WP_147803302.1">
    <property type="nucleotide sequence ID" value="NZ_CP144914.1"/>
</dbReference>
<dbReference type="PANTHER" id="PTHR47737">
    <property type="entry name" value="GLYCINE BETAINE/PROLINE BETAINE TRANSPORT SYSTEM PERMEASE PROTEIN PROW"/>
    <property type="match status" value="1"/>
</dbReference>
<dbReference type="Gene3D" id="3.40.190.100">
    <property type="entry name" value="Glycine betaine-binding periplasmic protein, domain 2"/>
    <property type="match status" value="1"/>
</dbReference>
<gene>
    <name evidence="7" type="ORF">FTX54_004240</name>
</gene>
<sequence>MNSWKKELGLSFTVLAAVTLTACGNSNEEADNEQADTGSNPAEAEVDAETEEDTDTETESNGEELTFSQINWSENIAVTNMWKAILEEEGYTVNLNVLEMGFTMEALSSGELDANLEIWLPVQDANYLEQYEDSVDFSEETWFDNAQVGLVVPEYVDEVNSIEDLNEHKEMFEGEIIGLDAGAGTMEVTEDAIQEYDLDFVLQPSSEPAMLGEVDNSVSNEEPIVVPLWSPHWVFSSHDLKFLDDPENIFGGSEKIHHATRQGFADDHPEVDEWLKNWKMDDQEIGELIDYVESAEDPLDGAKEWIDENQDLIDEWINE</sequence>
<keyword evidence="8" id="KW-1185">Reference proteome</keyword>
<dbReference type="PROSITE" id="PS51257">
    <property type="entry name" value="PROKAR_LIPOPROTEIN"/>
    <property type="match status" value="1"/>
</dbReference>
<evidence type="ECO:0000256" key="5">
    <source>
        <dbReference type="SAM" id="MobiDB-lite"/>
    </source>
</evidence>
<dbReference type="SUPFAM" id="SSF53850">
    <property type="entry name" value="Periplasmic binding protein-like II"/>
    <property type="match status" value="1"/>
</dbReference>
<evidence type="ECO:0000313" key="8">
    <source>
        <dbReference type="Proteomes" id="UP000321816"/>
    </source>
</evidence>
<feature type="region of interest" description="Disordered" evidence="5">
    <location>
        <begin position="25"/>
        <end position="66"/>
    </location>
</feature>
<evidence type="ECO:0000256" key="1">
    <source>
        <dbReference type="ARBA" id="ARBA00004236"/>
    </source>
</evidence>
<keyword evidence="2" id="KW-0813">Transport</keyword>
<proteinExistence type="predicted"/>
<dbReference type="GO" id="GO:0015226">
    <property type="term" value="F:carnitine transmembrane transporter activity"/>
    <property type="evidence" value="ECO:0007669"/>
    <property type="project" value="TreeGrafter"/>
</dbReference>
<dbReference type="InterPro" id="IPR007210">
    <property type="entry name" value="ABC_Gly_betaine_transp_sub-bd"/>
</dbReference>
<evidence type="ECO:0000256" key="4">
    <source>
        <dbReference type="ARBA" id="ARBA00023136"/>
    </source>
</evidence>
<feature type="domain" description="ABC-type glycine betaine transport system substrate-binding" evidence="6">
    <location>
        <begin position="64"/>
        <end position="308"/>
    </location>
</feature>
<evidence type="ECO:0000256" key="2">
    <source>
        <dbReference type="ARBA" id="ARBA00022448"/>
    </source>
</evidence>
<comment type="subcellular location">
    <subcellularLocation>
        <location evidence="1">Cell membrane</location>
    </subcellularLocation>
</comment>
<evidence type="ECO:0000256" key="3">
    <source>
        <dbReference type="ARBA" id="ARBA00022475"/>
    </source>
</evidence>
<reference evidence="7 8" key="1">
    <citation type="submission" date="2024-01" db="EMBL/GenBank/DDBJ databases">
        <title>Complete Genome Sequence of Alkalicoccus halolimnae BZ-SZ-XJ29T, a Moderately Halophilic Bacterium Isolated from a Salt Lake.</title>
        <authorList>
            <person name="Zhao B."/>
        </authorList>
    </citation>
    <scope>NUCLEOTIDE SEQUENCE [LARGE SCALE GENOMIC DNA]</scope>
    <source>
        <strain evidence="7 8">BZ-SZ-XJ29</strain>
    </source>
</reference>
<dbReference type="GO" id="GO:0005275">
    <property type="term" value="F:amine transmembrane transporter activity"/>
    <property type="evidence" value="ECO:0007669"/>
    <property type="project" value="TreeGrafter"/>
</dbReference>
<dbReference type="CDD" id="cd13639">
    <property type="entry name" value="PBP2_OpuAC_like"/>
    <property type="match status" value="1"/>
</dbReference>
<name>A0A5C7F996_9BACI</name>
<dbReference type="AlphaFoldDB" id="A0A5C7F996"/>
<dbReference type="Pfam" id="PF04069">
    <property type="entry name" value="OpuAC"/>
    <property type="match status" value="1"/>
</dbReference>
<accession>A0A5C7F996</accession>
<dbReference type="GO" id="GO:0015871">
    <property type="term" value="P:choline transport"/>
    <property type="evidence" value="ECO:0007669"/>
    <property type="project" value="TreeGrafter"/>
</dbReference>
<dbReference type="PANTHER" id="PTHR47737:SF1">
    <property type="entry name" value="GLYCINE BETAINE_PROLINE BETAINE TRANSPORT SYSTEM PERMEASE PROTEIN PROW"/>
    <property type="match status" value="1"/>
</dbReference>
<evidence type="ECO:0000313" key="7">
    <source>
        <dbReference type="EMBL" id="WWD80774.1"/>
    </source>
</evidence>
<keyword evidence="4" id="KW-0472">Membrane</keyword>
<organism evidence="7 8">
    <name type="scientific">Alkalicoccus halolimnae</name>
    <dbReference type="NCBI Taxonomy" id="1667239"/>
    <lineage>
        <taxon>Bacteria</taxon>
        <taxon>Bacillati</taxon>
        <taxon>Bacillota</taxon>
        <taxon>Bacilli</taxon>
        <taxon>Bacillales</taxon>
        <taxon>Bacillaceae</taxon>
        <taxon>Alkalicoccus</taxon>
    </lineage>
</organism>
<dbReference type="KEGG" id="ahal:FTX54_004240"/>
<evidence type="ECO:0000259" key="6">
    <source>
        <dbReference type="Pfam" id="PF04069"/>
    </source>
</evidence>
<feature type="compositionally biased region" description="Acidic residues" evidence="5">
    <location>
        <begin position="44"/>
        <end position="62"/>
    </location>
</feature>
<dbReference type="OrthoDB" id="9787902at2"/>